<dbReference type="RefSeq" id="WP_281804318.1">
    <property type="nucleotide sequence ID" value="NZ_BSEC01000001.1"/>
</dbReference>
<reference evidence="1" key="1">
    <citation type="journal article" date="2023" name="Int. J. Syst. Evol. Microbiol.">
        <title>Methylocystis iwaonis sp. nov., a type II methane-oxidizing bacterium from surface soil of a rice paddy field in Japan, and emended description of the genus Methylocystis (ex Whittenbury et al. 1970) Bowman et al. 1993.</title>
        <authorList>
            <person name="Kaise H."/>
            <person name="Sawadogo J.B."/>
            <person name="Alam M.S."/>
            <person name="Ueno C."/>
            <person name="Dianou D."/>
            <person name="Shinjo R."/>
            <person name="Asakawa S."/>
        </authorList>
    </citation>
    <scope>NUCLEOTIDE SEQUENCE</scope>
    <source>
        <strain evidence="1">LMG27198</strain>
    </source>
</reference>
<protein>
    <submittedName>
        <fullName evidence="1">Uncharacterized protein</fullName>
    </submittedName>
</protein>
<organism evidence="1 2">
    <name type="scientific">Methylocystis echinoides</name>
    <dbReference type="NCBI Taxonomy" id="29468"/>
    <lineage>
        <taxon>Bacteria</taxon>
        <taxon>Pseudomonadati</taxon>
        <taxon>Pseudomonadota</taxon>
        <taxon>Alphaproteobacteria</taxon>
        <taxon>Hyphomicrobiales</taxon>
        <taxon>Methylocystaceae</taxon>
        <taxon>Methylocystis</taxon>
    </lineage>
</organism>
<evidence type="ECO:0000313" key="2">
    <source>
        <dbReference type="Proteomes" id="UP001144323"/>
    </source>
</evidence>
<evidence type="ECO:0000313" key="1">
    <source>
        <dbReference type="EMBL" id="GLI94316.1"/>
    </source>
</evidence>
<sequence>MAKNPHPADLANAALIAQAASFSVNLFLGRGEFDRAEAATIDEARALAARMLAAHPTCSRRPLIYAVTREGRAAVVDPGRLAAAAE</sequence>
<dbReference type="AlphaFoldDB" id="A0A9W6GWD6"/>
<accession>A0A9W6GWD6</accession>
<keyword evidence="2" id="KW-1185">Reference proteome</keyword>
<dbReference type="EMBL" id="BSEC01000001">
    <property type="protein sequence ID" value="GLI94316.1"/>
    <property type="molecule type" value="Genomic_DNA"/>
</dbReference>
<proteinExistence type="predicted"/>
<comment type="caution">
    <text evidence="1">The sequence shown here is derived from an EMBL/GenBank/DDBJ whole genome shotgun (WGS) entry which is preliminary data.</text>
</comment>
<gene>
    <name evidence="1" type="ORF">LMG27198_33080</name>
</gene>
<name>A0A9W6GWD6_9HYPH</name>
<dbReference type="Proteomes" id="UP001144323">
    <property type="component" value="Unassembled WGS sequence"/>
</dbReference>